<evidence type="ECO:0000313" key="1">
    <source>
        <dbReference type="EMBL" id="OAI01308.1"/>
    </source>
</evidence>
<accession>A0A177M6F0</accession>
<dbReference type="Proteomes" id="UP000077763">
    <property type="component" value="Unassembled WGS sequence"/>
</dbReference>
<comment type="caution">
    <text evidence="1">The sequence shown here is derived from an EMBL/GenBank/DDBJ whole genome shotgun (WGS) entry which is preliminary data.</text>
</comment>
<dbReference type="EMBL" id="LUUH01000070">
    <property type="protein sequence ID" value="OAI01308.1"/>
    <property type="molecule type" value="Genomic_DNA"/>
</dbReference>
<gene>
    <name evidence="1" type="ORF">A1353_18390</name>
</gene>
<organism evidence="1 2">
    <name type="scientific">Methylomonas methanica</name>
    <dbReference type="NCBI Taxonomy" id="421"/>
    <lineage>
        <taxon>Bacteria</taxon>
        <taxon>Pseudomonadati</taxon>
        <taxon>Pseudomonadota</taxon>
        <taxon>Gammaproteobacteria</taxon>
        <taxon>Methylococcales</taxon>
        <taxon>Methylococcaceae</taxon>
        <taxon>Methylomonas</taxon>
    </lineage>
</organism>
<dbReference type="Pfam" id="PF11154">
    <property type="entry name" value="DUF2934"/>
    <property type="match status" value="1"/>
</dbReference>
<name>A0A177M6F0_METMH</name>
<dbReference type="RefSeq" id="WP_064037633.1">
    <property type="nucleotide sequence ID" value="NZ_LUUH01000070.1"/>
</dbReference>
<dbReference type="AlphaFoldDB" id="A0A177M6F0"/>
<reference evidence="2" key="1">
    <citation type="submission" date="2016-03" db="EMBL/GenBank/DDBJ databases">
        <authorList>
            <person name="Heylen K."/>
            <person name="De Vos P."/>
            <person name="Vekeman B."/>
        </authorList>
    </citation>
    <scope>NUCLEOTIDE SEQUENCE [LARGE SCALE GENOMIC DNA]</scope>
    <source>
        <strain evidence="2">R-45371</strain>
    </source>
</reference>
<evidence type="ECO:0008006" key="3">
    <source>
        <dbReference type="Google" id="ProtNLM"/>
    </source>
</evidence>
<proteinExistence type="predicted"/>
<dbReference type="InterPro" id="IPR021327">
    <property type="entry name" value="DUF2934"/>
</dbReference>
<sequence length="66" mass="7384">MAFVKKEKAAAIKNLPQQQVQEITEEPVPPSSLISELAYYKAESRGFAPGYELSDWLEAELELSLT</sequence>
<protein>
    <recommendedName>
        <fullName evidence="3">DUF2934 domain-containing protein</fullName>
    </recommendedName>
</protein>
<evidence type="ECO:0000313" key="2">
    <source>
        <dbReference type="Proteomes" id="UP000077763"/>
    </source>
</evidence>